<protein>
    <recommendedName>
        <fullName evidence="4">F-box domain-containing protein</fullName>
    </recommendedName>
</protein>
<accession>A0A6A6QQ57</accession>
<evidence type="ECO:0000313" key="3">
    <source>
        <dbReference type="Proteomes" id="UP000799750"/>
    </source>
</evidence>
<keyword evidence="3" id="KW-1185">Reference proteome</keyword>
<feature type="region of interest" description="Disordered" evidence="1">
    <location>
        <begin position="31"/>
        <end position="53"/>
    </location>
</feature>
<dbReference type="EMBL" id="MU004191">
    <property type="protein sequence ID" value="KAF2494160.1"/>
    <property type="molecule type" value="Genomic_DNA"/>
</dbReference>
<organism evidence="2 3">
    <name type="scientific">Lophium mytilinum</name>
    <dbReference type="NCBI Taxonomy" id="390894"/>
    <lineage>
        <taxon>Eukaryota</taxon>
        <taxon>Fungi</taxon>
        <taxon>Dikarya</taxon>
        <taxon>Ascomycota</taxon>
        <taxon>Pezizomycotina</taxon>
        <taxon>Dothideomycetes</taxon>
        <taxon>Pleosporomycetidae</taxon>
        <taxon>Mytilinidiales</taxon>
        <taxon>Mytilinidiaceae</taxon>
        <taxon>Lophium</taxon>
    </lineage>
</organism>
<evidence type="ECO:0000313" key="2">
    <source>
        <dbReference type="EMBL" id="KAF2494160.1"/>
    </source>
</evidence>
<reference evidence="2" key="1">
    <citation type="journal article" date="2020" name="Stud. Mycol.">
        <title>101 Dothideomycetes genomes: a test case for predicting lifestyles and emergence of pathogens.</title>
        <authorList>
            <person name="Haridas S."/>
            <person name="Albert R."/>
            <person name="Binder M."/>
            <person name="Bloem J."/>
            <person name="Labutti K."/>
            <person name="Salamov A."/>
            <person name="Andreopoulos B."/>
            <person name="Baker S."/>
            <person name="Barry K."/>
            <person name="Bills G."/>
            <person name="Bluhm B."/>
            <person name="Cannon C."/>
            <person name="Castanera R."/>
            <person name="Culley D."/>
            <person name="Daum C."/>
            <person name="Ezra D."/>
            <person name="Gonzalez J."/>
            <person name="Henrissat B."/>
            <person name="Kuo A."/>
            <person name="Liang C."/>
            <person name="Lipzen A."/>
            <person name="Lutzoni F."/>
            <person name="Magnuson J."/>
            <person name="Mondo S."/>
            <person name="Nolan M."/>
            <person name="Ohm R."/>
            <person name="Pangilinan J."/>
            <person name="Park H.-J."/>
            <person name="Ramirez L."/>
            <person name="Alfaro M."/>
            <person name="Sun H."/>
            <person name="Tritt A."/>
            <person name="Yoshinaga Y."/>
            <person name="Zwiers L.-H."/>
            <person name="Turgeon B."/>
            <person name="Goodwin S."/>
            <person name="Spatafora J."/>
            <person name="Crous P."/>
            <person name="Grigoriev I."/>
        </authorList>
    </citation>
    <scope>NUCLEOTIDE SEQUENCE</scope>
    <source>
        <strain evidence="2">CBS 269.34</strain>
    </source>
</reference>
<evidence type="ECO:0008006" key="4">
    <source>
        <dbReference type="Google" id="ProtNLM"/>
    </source>
</evidence>
<evidence type="ECO:0000256" key="1">
    <source>
        <dbReference type="SAM" id="MobiDB-lite"/>
    </source>
</evidence>
<dbReference type="OrthoDB" id="3766406at2759"/>
<dbReference type="Proteomes" id="UP000799750">
    <property type="component" value="Unassembled WGS sequence"/>
</dbReference>
<sequence>MILVNKSLDTNFRRISQLFYKKSLRSLQEKQTQEPAEILEQTAPEEPKEQSTQHIKHDSAVYTDDSAPLPTNLPAIHKLPVEIIQEIASYLSRHETASFCLSSRFTCYAVGTQALHTLLRAAYNSKFDRRANTMILERAFPSHWLCAWCDKFHRHDHAGGPQHFSRETKRECAQFNSFLRCGRGFTLAYHHVRLAMNRHLCGPEYGIPLDEFTFLSKQTAKILRVDCQMETSTMARIVANQFLLHAACTVTIPLRLRPQPGIAIEITRAMPQVVVGHRSKEHRHRDLVWVIQLFLSMMPPQEFFQSDVKYCGQCSTDYQVTCCYRGLPHSNLRTIEIVVEVWRNLGVGRSPFDSLWRAHGETQGQKVVAKASSWSPVDKSQAGVIKEAFQKEGEPERLGQFGTLHGDALLPKIWDEMKNAGSHYGPT</sequence>
<name>A0A6A6QQ57_9PEZI</name>
<proteinExistence type="predicted"/>
<dbReference type="AlphaFoldDB" id="A0A6A6QQ57"/>
<gene>
    <name evidence="2" type="ORF">BU16DRAFT_512506</name>
</gene>